<dbReference type="GO" id="GO:0016779">
    <property type="term" value="F:nucleotidyltransferase activity"/>
    <property type="evidence" value="ECO:0007669"/>
    <property type="project" value="InterPro"/>
</dbReference>
<organism evidence="2 3">
    <name type="scientific">Candidatus Anaerostipes excrementavium</name>
    <dbReference type="NCBI Taxonomy" id="2838463"/>
    <lineage>
        <taxon>Bacteria</taxon>
        <taxon>Bacillati</taxon>
        <taxon>Bacillota</taxon>
        <taxon>Clostridia</taxon>
        <taxon>Lachnospirales</taxon>
        <taxon>Lachnospiraceae</taxon>
        <taxon>Anaerostipes</taxon>
    </lineage>
</organism>
<dbReference type="Proteomes" id="UP000886721">
    <property type="component" value="Unassembled WGS sequence"/>
</dbReference>
<evidence type="ECO:0000313" key="2">
    <source>
        <dbReference type="EMBL" id="HIX66659.1"/>
    </source>
</evidence>
<accession>A0A9D2B910</accession>
<protein>
    <submittedName>
        <fullName evidence="2">Nucleotidyltransferase domain-containing protein</fullName>
    </submittedName>
</protein>
<comment type="caution">
    <text evidence="2">The sequence shown here is derived from an EMBL/GenBank/DDBJ whole genome shotgun (WGS) entry which is preliminary data.</text>
</comment>
<dbReference type="Gene3D" id="3.30.460.10">
    <property type="entry name" value="Beta Polymerase, domain 2"/>
    <property type="match status" value="1"/>
</dbReference>
<dbReference type="PANTHER" id="PTHR33933:SF1">
    <property type="entry name" value="PROTEIN ADENYLYLTRANSFERASE MNTA-RELATED"/>
    <property type="match status" value="1"/>
</dbReference>
<dbReference type="EMBL" id="DXEM01000004">
    <property type="protein sequence ID" value="HIX66659.1"/>
    <property type="molecule type" value="Genomic_DNA"/>
</dbReference>
<sequence length="119" mass="13805">MKIYEDSYKDLPSRFSQKIHHDLNFILSKDIPGLTKIYLFGSCARNEVRSTSDVDLLIVTKEKLQDRMLASEIRWTLDEPIQGIHTDVVYQNETSESSPSVFQTVIDRDKKLILEVEDD</sequence>
<reference evidence="2" key="1">
    <citation type="journal article" date="2021" name="PeerJ">
        <title>Extensive microbial diversity within the chicken gut microbiome revealed by metagenomics and culture.</title>
        <authorList>
            <person name="Gilroy R."/>
            <person name="Ravi A."/>
            <person name="Getino M."/>
            <person name="Pursley I."/>
            <person name="Horton D.L."/>
            <person name="Alikhan N.F."/>
            <person name="Baker D."/>
            <person name="Gharbi K."/>
            <person name="Hall N."/>
            <person name="Watson M."/>
            <person name="Adriaenssens E.M."/>
            <person name="Foster-Nyarko E."/>
            <person name="Jarju S."/>
            <person name="Secka A."/>
            <person name="Antonio M."/>
            <person name="Oren A."/>
            <person name="Chaudhuri R.R."/>
            <person name="La Ragione R."/>
            <person name="Hildebrand F."/>
            <person name="Pallen M.J."/>
        </authorList>
    </citation>
    <scope>NUCLEOTIDE SEQUENCE</scope>
    <source>
        <strain evidence="2">CHK191-13928</strain>
    </source>
</reference>
<dbReference type="InterPro" id="IPR052548">
    <property type="entry name" value="Type_VII_TA_antitoxin"/>
</dbReference>
<evidence type="ECO:0000313" key="3">
    <source>
        <dbReference type="Proteomes" id="UP000886721"/>
    </source>
</evidence>
<dbReference type="InterPro" id="IPR002934">
    <property type="entry name" value="Polymerase_NTP_transf_dom"/>
</dbReference>
<proteinExistence type="predicted"/>
<evidence type="ECO:0000259" key="1">
    <source>
        <dbReference type="Pfam" id="PF01909"/>
    </source>
</evidence>
<dbReference type="CDD" id="cd05403">
    <property type="entry name" value="NT_KNTase_like"/>
    <property type="match status" value="1"/>
</dbReference>
<dbReference type="Pfam" id="PF01909">
    <property type="entry name" value="NTP_transf_2"/>
    <property type="match status" value="1"/>
</dbReference>
<reference evidence="2" key="2">
    <citation type="submission" date="2021-04" db="EMBL/GenBank/DDBJ databases">
        <authorList>
            <person name="Gilroy R."/>
        </authorList>
    </citation>
    <scope>NUCLEOTIDE SEQUENCE</scope>
    <source>
        <strain evidence="2">CHK191-13928</strain>
    </source>
</reference>
<feature type="domain" description="Polymerase nucleotidyl transferase" evidence="1">
    <location>
        <begin position="29"/>
        <end position="96"/>
    </location>
</feature>
<dbReference type="SUPFAM" id="SSF81301">
    <property type="entry name" value="Nucleotidyltransferase"/>
    <property type="match status" value="1"/>
</dbReference>
<dbReference type="PANTHER" id="PTHR33933">
    <property type="entry name" value="NUCLEOTIDYLTRANSFERASE"/>
    <property type="match status" value="1"/>
</dbReference>
<dbReference type="AlphaFoldDB" id="A0A9D2B910"/>
<dbReference type="InterPro" id="IPR043519">
    <property type="entry name" value="NT_sf"/>
</dbReference>
<gene>
    <name evidence="2" type="ORF">H9735_00885</name>
</gene>
<name>A0A9D2B910_9FIRM</name>